<sequence>MADGGVATAVNFLGVSCSLSGRAWLQRPAEAETVRAHMQGLGLAEPLARALAARGVTADQGEDFLSPTLRALFPDPSSFLDMDKAAEVILDALTAGRSIHVFADYDVDGASSAALLVRWFRAMGADLPIYVPDRLTEGYGPSPKAFETLKASGADLVITVDCGAAAVEAVAHAAAIGLKVVVVDHHLMREQPPACEAVVNPNRPGCNSGQGNLAAAGVVFVLLAALNRAARARGLFAARAEPDLRQWLDLAALGAICDVTALNGFNRALAALGLKVMSDWRNPGLAALLAVAGMEPGPAKASHAGFILGPRINAGGRIGRADLGARLLSTDDPAEAARIAAELDANTSRREVEREVTEAAVRQVESRGPDALDRAIIVVEGEGWHPGVVGIVAGRLRERWRKPVIVIGVDPATGVGKGSGRSQPGVNLGRAVQAAWEAGHLMAGGGHAMAAGLTVAGDRIEAARAFLEEALADQQAAAEVLDVVDVDAILDCRAASRSLFEDFERLAPFGPSNPEPLFALDRVTAREPVAMTGGHVRCRLTAADGASVKAIAWRCADLPLGRALLSGATGLSVVGRLKADDWNGRRGVQFEVEDAHDPRRETSDF</sequence>
<organism evidence="9 10">
    <name type="scientific">Brevundimonas abyssalis TAR-001</name>
    <dbReference type="NCBI Taxonomy" id="1391729"/>
    <lineage>
        <taxon>Bacteria</taxon>
        <taxon>Pseudomonadati</taxon>
        <taxon>Pseudomonadota</taxon>
        <taxon>Alphaproteobacteria</taxon>
        <taxon>Caulobacterales</taxon>
        <taxon>Caulobacteraceae</taxon>
        <taxon>Brevundimonas</taxon>
    </lineage>
</organism>
<dbReference type="GO" id="GO:0006310">
    <property type="term" value="P:DNA recombination"/>
    <property type="evidence" value="ECO:0007669"/>
    <property type="project" value="InterPro"/>
</dbReference>
<evidence type="ECO:0000313" key="10">
    <source>
        <dbReference type="Proteomes" id="UP000016569"/>
    </source>
</evidence>
<dbReference type="Gene3D" id="3.10.310.30">
    <property type="match status" value="1"/>
</dbReference>
<dbReference type="InterPro" id="IPR038763">
    <property type="entry name" value="DHH_sf"/>
</dbReference>
<evidence type="ECO:0000256" key="1">
    <source>
        <dbReference type="ARBA" id="ARBA00005915"/>
    </source>
</evidence>
<gene>
    <name evidence="9" type="ORF">MBEBAB_0165</name>
</gene>
<keyword evidence="3" id="KW-0540">Nuclease</keyword>
<dbReference type="PANTHER" id="PTHR30255:SF2">
    <property type="entry name" value="SINGLE-STRANDED-DNA-SPECIFIC EXONUCLEASE RECJ"/>
    <property type="match status" value="1"/>
</dbReference>
<dbReference type="InterPro" id="IPR004610">
    <property type="entry name" value="RecJ"/>
</dbReference>
<evidence type="ECO:0000313" key="9">
    <source>
        <dbReference type="EMBL" id="GAD57915.1"/>
    </source>
</evidence>
<keyword evidence="5 9" id="KW-0269">Exonuclease</keyword>
<feature type="domain" description="DHHA1" evidence="7">
    <location>
        <begin position="376"/>
        <end position="472"/>
    </location>
</feature>
<keyword evidence="10" id="KW-1185">Reference proteome</keyword>
<dbReference type="AlphaFoldDB" id="A0A8E0NAP5"/>
<protein>
    <recommendedName>
        <fullName evidence="2">Single-stranded-DNA-specific exonuclease RecJ</fullName>
    </recommendedName>
</protein>
<evidence type="ECO:0000256" key="2">
    <source>
        <dbReference type="ARBA" id="ARBA00019841"/>
    </source>
</evidence>
<proteinExistence type="inferred from homology"/>
<accession>A0A8E0NAP5</accession>
<dbReference type="Pfam" id="PF02272">
    <property type="entry name" value="DHHA1"/>
    <property type="match status" value="1"/>
</dbReference>
<feature type="domain" description="DDH" evidence="6">
    <location>
        <begin position="99"/>
        <end position="254"/>
    </location>
</feature>
<evidence type="ECO:0000259" key="7">
    <source>
        <dbReference type="Pfam" id="PF02272"/>
    </source>
</evidence>
<dbReference type="Proteomes" id="UP000016569">
    <property type="component" value="Unassembled WGS sequence"/>
</dbReference>
<reference evidence="10" key="1">
    <citation type="journal article" date="2013" name="Genome Announc.">
        <title>Draft Genome Sequence of the Dimorphic Prosthecate Bacterium Brevundimonas abyssalis TAR-001T.</title>
        <authorList>
            <person name="Tsubouchi T."/>
            <person name="Nishi S."/>
            <person name="Usui K."/>
            <person name="Shimane Y."/>
            <person name="Takaki Y."/>
            <person name="Maruyama T."/>
            <person name="Hatada Y."/>
        </authorList>
    </citation>
    <scope>NUCLEOTIDE SEQUENCE [LARGE SCALE GENOMIC DNA]</scope>
    <source>
        <strain evidence="10">TAR-001</strain>
    </source>
</reference>
<comment type="caution">
    <text evidence="9">The sequence shown here is derived from an EMBL/GenBank/DDBJ whole genome shotgun (WGS) entry which is preliminary data.</text>
</comment>
<dbReference type="GO" id="GO:0003676">
    <property type="term" value="F:nucleic acid binding"/>
    <property type="evidence" value="ECO:0007669"/>
    <property type="project" value="InterPro"/>
</dbReference>
<dbReference type="InterPro" id="IPR041122">
    <property type="entry name" value="RecJ_OB"/>
</dbReference>
<dbReference type="GO" id="GO:0006281">
    <property type="term" value="P:DNA repair"/>
    <property type="evidence" value="ECO:0007669"/>
    <property type="project" value="InterPro"/>
</dbReference>
<dbReference type="EMBL" id="BATC01000002">
    <property type="protein sequence ID" value="GAD57915.1"/>
    <property type="molecule type" value="Genomic_DNA"/>
</dbReference>
<dbReference type="Pfam" id="PF01368">
    <property type="entry name" value="DHH"/>
    <property type="match status" value="1"/>
</dbReference>
<dbReference type="NCBIfam" id="TIGR00644">
    <property type="entry name" value="recJ"/>
    <property type="match status" value="1"/>
</dbReference>
<dbReference type="InterPro" id="IPR003156">
    <property type="entry name" value="DHHA1_dom"/>
</dbReference>
<dbReference type="PANTHER" id="PTHR30255">
    <property type="entry name" value="SINGLE-STRANDED-DNA-SPECIFIC EXONUCLEASE RECJ"/>
    <property type="match status" value="1"/>
</dbReference>
<dbReference type="Gene3D" id="3.90.1640.30">
    <property type="match status" value="1"/>
</dbReference>
<dbReference type="InterPro" id="IPR001667">
    <property type="entry name" value="DDH_dom"/>
</dbReference>
<comment type="similarity">
    <text evidence="1">Belongs to the RecJ family.</text>
</comment>
<feature type="domain" description="RecJ OB" evidence="8">
    <location>
        <begin position="486"/>
        <end position="594"/>
    </location>
</feature>
<evidence type="ECO:0000259" key="6">
    <source>
        <dbReference type="Pfam" id="PF01368"/>
    </source>
</evidence>
<dbReference type="SUPFAM" id="SSF64182">
    <property type="entry name" value="DHH phosphoesterases"/>
    <property type="match status" value="1"/>
</dbReference>
<evidence type="ECO:0000259" key="8">
    <source>
        <dbReference type="Pfam" id="PF17768"/>
    </source>
</evidence>
<keyword evidence="4" id="KW-0378">Hydrolase</keyword>
<dbReference type="GO" id="GO:0008409">
    <property type="term" value="F:5'-3' exonuclease activity"/>
    <property type="evidence" value="ECO:0007669"/>
    <property type="project" value="InterPro"/>
</dbReference>
<name>A0A8E0NAP5_9CAUL</name>
<evidence type="ECO:0000256" key="5">
    <source>
        <dbReference type="ARBA" id="ARBA00022839"/>
    </source>
</evidence>
<evidence type="ECO:0000256" key="3">
    <source>
        <dbReference type="ARBA" id="ARBA00022722"/>
    </source>
</evidence>
<dbReference type="InterPro" id="IPR051673">
    <property type="entry name" value="SSDNA_exonuclease_RecJ"/>
</dbReference>
<evidence type="ECO:0000256" key="4">
    <source>
        <dbReference type="ARBA" id="ARBA00022801"/>
    </source>
</evidence>
<dbReference type="Pfam" id="PF17768">
    <property type="entry name" value="RecJ_OB"/>
    <property type="match status" value="1"/>
</dbReference>